<accession>A0AAU7P124</accession>
<sequence>MAEDVSFKNTYMAYWQNMPYIYPNNEHSYIQDNVTGGHTLNTGWHILPTMLWRHFVTPKQWISMNMNYEAYHVKGYSVTVFNPVPMTQQLAIQGTTTFTAFNNTIYTLGSQDDLYETQWFNWFSDDETYNTLHNFSIAYKEGMFKSASTNKRTMLPIYKWGPTTAKVVDDHTFGFDLKTSGGSTWPSPTTEYKKQLPSGLLWDPLNDPTSIMELRPGKNSMTWSWEQHPADEHRWYNFDQLAKWAPYCHDAPFLKMNQSGGPGSYKAWPEDDPNKLATSSNATTENFNKLDYTIPDLSFLPIVPMSWFWHEINKSIAASDMMRNYALRFDGTEYEMYKYPPTQCFIKGLPLFDDNNTHIQTTTQGCFQVSLHLICKKRRSRYFAPTWGPWTWKDIYSLSSDARMYTNYVRYRTGGARRTWTNVDDSNQTLKDMQRFREAPLSTTATYTATATTSTSTFSMGRGPTPDYIEQLIKKRPAPSIMEEFDEEDTM</sequence>
<organism evidence="1">
    <name type="scientific">Hamaparvovirinae sp</name>
    <dbReference type="NCBI Taxonomy" id="2809447"/>
    <lineage>
        <taxon>Viruses</taxon>
        <taxon>Monodnaviria</taxon>
        <taxon>Shotokuvirae</taxon>
        <taxon>Cossaviricota</taxon>
        <taxon>Quintoviricetes</taxon>
        <taxon>Piccovirales</taxon>
        <taxon>Parvoviridae</taxon>
        <taxon>Hamaparvovirinae</taxon>
    </lineage>
</organism>
<evidence type="ECO:0000313" key="1">
    <source>
        <dbReference type="EMBL" id="XBS25623.1"/>
    </source>
</evidence>
<protein>
    <submittedName>
        <fullName evidence="1">Structural protein VP1</fullName>
    </submittedName>
</protein>
<dbReference type="EMBL" id="PP793333">
    <property type="protein sequence ID" value="XBS25623.1"/>
    <property type="molecule type" value="Genomic_DNA"/>
</dbReference>
<name>A0AAU7P124_9VIRU</name>
<reference evidence="1" key="1">
    <citation type="submission" date="2024-05" db="EMBL/GenBank/DDBJ databases">
        <title>Unveiling bat-borne viruses: virome discoveries support intermediate host-mediated transmission to humans.</title>
        <authorList>
            <person name="Wang Y."/>
            <person name="Xu P."/>
            <person name="Han Y."/>
            <person name="Zhao W."/>
            <person name="Zhao L."/>
            <person name="Li R."/>
            <person name="Zhang J."/>
            <person name="Zhang S."/>
            <person name="Lu J."/>
            <person name="Jin Q."/>
            <person name="Wu Z."/>
        </authorList>
    </citation>
    <scope>NUCLEOTIDE SEQUENCE</scope>
    <source>
        <strain evidence="1">087_95667</strain>
    </source>
</reference>
<proteinExistence type="predicted"/>